<comment type="caution">
    <text evidence="2">The sequence shown here is derived from an EMBL/GenBank/DDBJ whole genome shotgun (WGS) entry which is preliminary data.</text>
</comment>
<sequence>MEPVKWMPARSGSASATSETASAGRGVAGHPEYRVPPVWLDHLDRRARGHPLPPADRHRQIRAAVTEVLDRLLETGAVRAARRVVAHRFVPRRRDGELGVHPNSSSLRGFRPSSHLTDGRSGVCGFAGYPEPHD</sequence>
<evidence type="ECO:0000313" key="2">
    <source>
        <dbReference type="EMBL" id="GIE37365.1"/>
    </source>
</evidence>
<keyword evidence="3" id="KW-1185">Reference proteome</keyword>
<accession>A0ABQ4A991</accession>
<organism evidence="2 3">
    <name type="scientific">Actinoplanes lobatus</name>
    <dbReference type="NCBI Taxonomy" id="113568"/>
    <lineage>
        <taxon>Bacteria</taxon>
        <taxon>Bacillati</taxon>
        <taxon>Actinomycetota</taxon>
        <taxon>Actinomycetes</taxon>
        <taxon>Micromonosporales</taxon>
        <taxon>Micromonosporaceae</taxon>
        <taxon>Actinoplanes</taxon>
    </lineage>
</organism>
<dbReference type="EMBL" id="BOMP01000005">
    <property type="protein sequence ID" value="GIE37365.1"/>
    <property type="molecule type" value="Genomic_DNA"/>
</dbReference>
<reference evidence="2 3" key="1">
    <citation type="submission" date="2021-01" db="EMBL/GenBank/DDBJ databases">
        <title>Whole genome shotgun sequence of Actinoplanes lobatus NBRC 12513.</title>
        <authorList>
            <person name="Komaki H."/>
            <person name="Tamura T."/>
        </authorList>
    </citation>
    <scope>NUCLEOTIDE SEQUENCE [LARGE SCALE GENOMIC DNA]</scope>
    <source>
        <strain evidence="2 3">NBRC 12513</strain>
    </source>
</reference>
<feature type="region of interest" description="Disordered" evidence="1">
    <location>
        <begin position="95"/>
        <end position="114"/>
    </location>
</feature>
<protein>
    <submittedName>
        <fullName evidence="2">Uncharacterized protein</fullName>
    </submittedName>
</protein>
<feature type="region of interest" description="Disordered" evidence="1">
    <location>
        <begin position="1"/>
        <end position="32"/>
    </location>
</feature>
<proteinExistence type="predicted"/>
<feature type="compositionally biased region" description="Low complexity" evidence="1">
    <location>
        <begin position="9"/>
        <end position="25"/>
    </location>
</feature>
<evidence type="ECO:0000313" key="3">
    <source>
        <dbReference type="Proteomes" id="UP000631312"/>
    </source>
</evidence>
<name>A0ABQ4A991_9ACTN</name>
<dbReference type="Proteomes" id="UP000631312">
    <property type="component" value="Unassembled WGS sequence"/>
</dbReference>
<gene>
    <name evidence="2" type="ORF">Alo02nite_02630</name>
</gene>
<evidence type="ECO:0000256" key="1">
    <source>
        <dbReference type="SAM" id="MobiDB-lite"/>
    </source>
</evidence>